<evidence type="ECO:0000313" key="1">
    <source>
        <dbReference type="EMBL" id="KAF0822184.1"/>
    </source>
</evidence>
<organism evidence="1 2">
    <name type="scientific">Cytobacillus firmus</name>
    <name type="common">Bacillus firmus</name>
    <dbReference type="NCBI Taxonomy" id="1399"/>
    <lineage>
        <taxon>Bacteria</taxon>
        <taxon>Bacillati</taxon>
        <taxon>Bacillota</taxon>
        <taxon>Bacilli</taxon>
        <taxon>Bacillales</taxon>
        <taxon>Bacillaceae</taxon>
        <taxon>Cytobacillus</taxon>
    </lineage>
</organism>
<dbReference type="EMBL" id="VDEM01000066">
    <property type="protein sequence ID" value="KAF0822184.1"/>
    <property type="molecule type" value="Genomic_DNA"/>
</dbReference>
<evidence type="ECO:0000313" key="2">
    <source>
        <dbReference type="Proteomes" id="UP000465778"/>
    </source>
</evidence>
<gene>
    <name evidence="1" type="ORF">KIS1582_4050</name>
</gene>
<dbReference type="AlphaFoldDB" id="A0A800MTH5"/>
<name>A0A800MTH5_CYTFI</name>
<reference evidence="1 2" key="1">
    <citation type="journal article" date="2020" name="G3 (Bethesda)">
        <title>Whole Genome Sequencing and Comparative Genomics of Two Nematicidal Bacillus Strains Reveals a Wide Range of Possible Virulence Factors.</title>
        <authorList>
            <person name="Susic N."/>
            <person name="Janezic S."/>
            <person name="Rupnik M."/>
            <person name="Geric Stare B."/>
        </authorList>
    </citation>
    <scope>NUCLEOTIDE SEQUENCE [LARGE SCALE GENOMIC DNA]</scope>
    <source>
        <strain evidence="1 2">I-1582</strain>
    </source>
</reference>
<accession>A0A800MTH5</accession>
<proteinExistence type="predicted"/>
<comment type="caution">
    <text evidence="1">The sequence shown here is derived from an EMBL/GenBank/DDBJ whole genome shotgun (WGS) entry which is preliminary data.</text>
</comment>
<sequence length="53" mass="6041">MKGIHEGKGKFLANLHIHLATKGLPKRWNDKRYSTDYVTPAALEVPRIIVLKD</sequence>
<dbReference type="Proteomes" id="UP000465778">
    <property type="component" value="Unassembled WGS sequence"/>
</dbReference>
<protein>
    <submittedName>
        <fullName evidence="1">Uncharacterized protein</fullName>
    </submittedName>
</protein>